<evidence type="ECO:0000313" key="2">
    <source>
        <dbReference type="Proteomes" id="UP000002949"/>
    </source>
</evidence>
<dbReference type="AlphaFoldDB" id="G6Y2S8"/>
<gene>
    <name evidence="1" type="ORF">MEA186_01106</name>
</gene>
<organism evidence="1 2">
    <name type="scientific">Mesorhizobium amorphae CCNWGS0123</name>
    <dbReference type="NCBI Taxonomy" id="1082933"/>
    <lineage>
        <taxon>Bacteria</taxon>
        <taxon>Pseudomonadati</taxon>
        <taxon>Pseudomonadota</taxon>
        <taxon>Alphaproteobacteria</taxon>
        <taxon>Hyphomicrobiales</taxon>
        <taxon>Phyllobacteriaceae</taxon>
        <taxon>Mesorhizobium</taxon>
    </lineage>
</organism>
<dbReference type="eggNOG" id="ENOG5030KBB">
    <property type="taxonomic scope" value="Bacteria"/>
</dbReference>
<keyword evidence="2" id="KW-1185">Reference proteome</keyword>
<dbReference type="PATRIC" id="fig|1082933.3.peg.191"/>
<proteinExistence type="predicted"/>
<name>G6Y2S8_9HYPH</name>
<evidence type="ECO:0000313" key="1">
    <source>
        <dbReference type="EMBL" id="EHH13969.1"/>
    </source>
</evidence>
<dbReference type="Proteomes" id="UP000002949">
    <property type="component" value="Unassembled WGS sequence"/>
</dbReference>
<dbReference type="EMBL" id="AGSN01000012">
    <property type="protein sequence ID" value="EHH13969.1"/>
    <property type="molecule type" value="Genomic_DNA"/>
</dbReference>
<protein>
    <submittedName>
        <fullName evidence="1">Putative DNA binding protein</fullName>
    </submittedName>
</protein>
<accession>G6Y2S8</accession>
<reference evidence="1 2" key="1">
    <citation type="journal article" date="2012" name="J. Bacteriol.">
        <title>Draft Genome Sequence of Plant Growth-Promoting Rhizobium Mesorhizobium amorphae, Isolated from Zinc-Lead Mine Tailings.</title>
        <authorList>
            <person name="Hao X."/>
            <person name="Lin Y."/>
            <person name="Johnstone L."/>
            <person name="Baltrus D.A."/>
            <person name="Miller S.J."/>
            <person name="Wei G."/>
            <person name="Rensing C."/>
        </authorList>
    </citation>
    <scope>NUCLEOTIDE SEQUENCE [LARGE SCALE GENOMIC DNA]</scope>
    <source>
        <strain evidence="1 2">CCNWGS0123</strain>
    </source>
</reference>
<sequence length="236" mass="25333">MDGFSSNQLHDDRSAREVDVGFLSLYIPLVNQEIIMARTTPNPSVIRSDSLQAVFLRRATSALERMAANASPKVLSDALSAPTDTGSLARLLSQSDIIGSAVMELDPLVPALARNVEHRKFLIERAGGTLSAEDAGRLLGISRQAVDKRRRAGSLLAVREGSDWRYPGCQFDETDVVGGIAEVVRAYASAGPWMALDFLLGPDSVLAGRTPLAALRAGDRDSVLRILRSEATDGFA</sequence>